<dbReference type="SUPFAM" id="SSF55681">
    <property type="entry name" value="Class II aaRS and biotin synthetases"/>
    <property type="match status" value="1"/>
</dbReference>
<comment type="subunit">
    <text evidence="8">Homodimer.</text>
</comment>
<dbReference type="NCBIfam" id="TIGR00389">
    <property type="entry name" value="glyS_dimeric"/>
    <property type="match status" value="1"/>
</dbReference>
<dbReference type="InterPro" id="IPR002315">
    <property type="entry name" value="tRNA-synt_gly"/>
</dbReference>
<dbReference type="CDD" id="cd00858">
    <property type="entry name" value="GlyRS_anticodon"/>
    <property type="match status" value="1"/>
</dbReference>
<comment type="similarity">
    <text evidence="1 8">Belongs to the class-II aminoacyl-tRNA synthetase family.</text>
</comment>
<dbReference type="AlphaFoldDB" id="A0A1H0UCD8"/>
<keyword evidence="5 8" id="KW-0067">ATP-binding</keyword>
<evidence type="ECO:0000256" key="8">
    <source>
        <dbReference type="HAMAP-Rule" id="MF_00253"/>
    </source>
</evidence>
<dbReference type="InterPro" id="IPR006195">
    <property type="entry name" value="aa-tRNA-synth_II"/>
</dbReference>
<dbReference type="Gene3D" id="3.30.930.10">
    <property type="entry name" value="Bira Bifunctional Protein, Domain 2"/>
    <property type="match status" value="1"/>
</dbReference>
<dbReference type="CDD" id="cd00774">
    <property type="entry name" value="GlyRS-like_core"/>
    <property type="match status" value="1"/>
</dbReference>
<gene>
    <name evidence="8" type="primary">glyQS</name>
    <name evidence="10" type="ORF">SAMN04487905_106196</name>
</gene>
<dbReference type="GO" id="GO:0004820">
    <property type="term" value="F:glycine-tRNA ligase activity"/>
    <property type="evidence" value="ECO:0007669"/>
    <property type="project" value="UniProtKB-UniRule"/>
</dbReference>
<dbReference type="SUPFAM" id="SSF52954">
    <property type="entry name" value="Class II aaRS ABD-related"/>
    <property type="match status" value="1"/>
</dbReference>
<evidence type="ECO:0000256" key="3">
    <source>
        <dbReference type="ARBA" id="ARBA00022598"/>
    </source>
</evidence>
<dbReference type="Proteomes" id="UP000199497">
    <property type="component" value="Unassembled WGS sequence"/>
</dbReference>
<dbReference type="InterPro" id="IPR004154">
    <property type="entry name" value="Anticodon-bd"/>
</dbReference>
<evidence type="ECO:0000313" key="11">
    <source>
        <dbReference type="Proteomes" id="UP000199497"/>
    </source>
</evidence>
<dbReference type="RefSeq" id="WP_092601594.1">
    <property type="nucleotide sequence ID" value="NZ_FNJR01000006.1"/>
</dbReference>
<feature type="binding site" evidence="8">
    <location>
        <begin position="282"/>
        <end position="283"/>
    </location>
    <ligand>
        <name>ATP</name>
        <dbReference type="ChEBI" id="CHEBI:30616"/>
    </ligand>
</feature>
<feature type="binding site" evidence="8">
    <location>
        <position position="163"/>
    </location>
    <ligand>
        <name>substrate</name>
    </ligand>
</feature>
<comment type="catalytic activity">
    <reaction evidence="8">
        <text>tRNA(Gly) + glycine + ATP = glycyl-tRNA(Gly) + AMP + diphosphate</text>
        <dbReference type="Rhea" id="RHEA:16013"/>
        <dbReference type="Rhea" id="RHEA-COMP:9664"/>
        <dbReference type="Rhea" id="RHEA-COMP:9683"/>
        <dbReference type="ChEBI" id="CHEBI:30616"/>
        <dbReference type="ChEBI" id="CHEBI:33019"/>
        <dbReference type="ChEBI" id="CHEBI:57305"/>
        <dbReference type="ChEBI" id="CHEBI:78442"/>
        <dbReference type="ChEBI" id="CHEBI:78522"/>
        <dbReference type="ChEBI" id="CHEBI:456215"/>
        <dbReference type="EC" id="6.1.1.14"/>
    </reaction>
</comment>
<keyword evidence="3 8" id="KW-0436">Ligase</keyword>
<dbReference type="InterPro" id="IPR033731">
    <property type="entry name" value="GlyRS-like_core"/>
</dbReference>
<dbReference type="PANTHER" id="PTHR10745">
    <property type="entry name" value="GLYCYL-TRNA SYNTHETASE/DNA POLYMERASE SUBUNIT GAMMA-2"/>
    <property type="match status" value="1"/>
</dbReference>
<feature type="binding site" evidence="8">
    <location>
        <position position="99"/>
    </location>
    <ligand>
        <name>substrate</name>
    </ligand>
</feature>
<dbReference type="GO" id="GO:0046983">
    <property type="term" value="F:protein dimerization activity"/>
    <property type="evidence" value="ECO:0007669"/>
    <property type="project" value="UniProtKB-ARBA"/>
</dbReference>
<sequence>MPTDQIETIVNLCKRRGFVYPSGEIYGGTRSAWDYGPLGVELKDNIKRQWWRSVVQGRDDVVGLDSSVILPREVWEASGHVQEFVDPLVECTACHHRHRSDQLAEEYAERTGKDIDDSDLSDVPCPNCGNRGQFTEPKMFNGLLKTFLGPVDSEEGLHYLRPETAQGIFVNFLNVMTTARKKPPFGIGQVGKSFRNEVTPGNFIFRTREFEQMEMEFFVEPGEDESWHEYWISNRTEWYTDLGIDPNNIRHYEHPKEKLSHYSKRTVDIEYRFGFSGNEWGELEGIANRTDFDLTTHSNHSGVDLSYFDQTSNSRYRPYVIEPAAGLGRPLMAFLIDAYREDEAPNAKGGVDKRVVLKLDRRLAPIKVAVLPLSRNADLSPKARDVAATLRRNWNIDFDDAGAIGRRYRRHDEIGTPFCVTVDFDSLSDHAVTVRERDTMEQERVAIDKLEAYLAARLVGC</sequence>
<dbReference type="Gene3D" id="3.40.50.800">
    <property type="entry name" value="Anticodon-binding domain"/>
    <property type="match status" value="1"/>
</dbReference>
<keyword evidence="7 8" id="KW-0030">Aminoacyl-tRNA synthetase</keyword>
<dbReference type="PANTHER" id="PTHR10745:SF8">
    <property type="entry name" value="DNA POLYMERASE SUBUNIT GAMMA-2, MITOCHONDRIAL"/>
    <property type="match status" value="1"/>
</dbReference>
<feature type="binding site" evidence="8">
    <location>
        <begin position="210"/>
        <end position="214"/>
    </location>
    <ligand>
        <name>substrate</name>
    </ligand>
</feature>
<organism evidence="10 11">
    <name type="scientific">Actinopolyspora xinjiangensis</name>
    <dbReference type="NCBI Taxonomy" id="405564"/>
    <lineage>
        <taxon>Bacteria</taxon>
        <taxon>Bacillati</taxon>
        <taxon>Actinomycetota</taxon>
        <taxon>Actinomycetes</taxon>
        <taxon>Actinopolysporales</taxon>
        <taxon>Actinopolysporaceae</taxon>
        <taxon>Actinopolyspora</taxon>
    </lineage>
</organism>
<dbReference type="InterPro" id="IPR022961">
    <property type="entry name" value="Gly_tRNA_ligase_bac"/>
</dbReference>
<dbReference type="GO" id="GO:0005829">
    <property type="term" value="C:cytosol"/>
    <property type="evidence" value="ECO:0007669"/>
    <property type="project" value="UniProtKB-ARBA"/>
</dbReference>
<accession>A0A1H0UCD8</accession>
<evidence type="ECO:0000313" key="10">
    <source>
        <dbReference type="EMBL" id="SDP63887.1"/>
    </source>
</evidence>
<dbReference type="EMBL" id="FNJR01000006">
    <property type="protein sequence ID" value="SDP63887.1"/>
    <property type="molecule type" value="Genomic_DNA"/>
</dbReference>
<dbReference type="Pfam" id="PF00587">
    <property type="entry name" value="tRNA-synt_2b"/>
    <property type="match status" value="1"/>
</dbReference>
<dbReference type="EC" id="6.1.1.14" evidence="8"/>
<dbReference type="InterPro" id="IPR027031">
    <property type="entry name" value="Gly-tRNA_synthase/POLG2"/>
</dbReference>
<feature type="domain" description="Aminoacyl-transfer RNA synthetases class-II family profile" evidence="9">
    <location>
        <begin position="4"/>
        <end position="365"/>
    </location>
</feature>
<dbReference type="PROSITE" id="PS50862">
    <property type="entry name" value="AA_TRNA_LIGASE_II"/>
    <property type="match status" value="1"/>
</dbReference>
<dbReference type="GO" id="GO:0015966">
    <property type="term" value="P:diadenosine tetraphosphate biosynthetic process"/>
    <property type="evidence" value="ECO:0007669"/>
    <property type="project" value="UniProtKB-ARBA"/>
</dbReference>
<dbReference type="FunFam" id="3.40.50.800:FF:000002">
    <property type="entry name" value="Glycine--tRNA ligase"/>
    <property type="match status" value="1"/>
</dbReference>
<reference evidence="11" key="1">
    <citation type="submission" date="2016-10" db="EMBL/GenBank/DDBJ databases">
        <authorList>
            <person name="Varghese N."/>
            <person name="Submissions S."/>
        </authorList>
    </citation>
    <scope>NUCLEOTIDE SEQUENCE [LARGE SCALE GENOMIC DNA]</scope>
    <source>
        <strain evidence="11">DSM 46732</strain>
    </source>
</reference>
<evidence type="ECO:0000259" key="9">
    <source>
        <dbReference type="PROSITE" id="PS50862"/>
    </source>
</evidence>
<evidence type="ECO:0000256" key="4">
    <source>
        <dbReference type="ARBA" id="ARBA00022741"/>
    </source>
</evidence>
<evidence type="ECO:0000256" key="6">
    <source>
        <dbReference type="ARBA" id="ARBA00022917"/>
    </source>
</evidence>
<dbReference type="GO" id="GO:0004081">
    <property type="term" value="F:bis(5'-nucleosyl)-tetraphosphatase (asymmetrical) activity"/>
    <property type="evidence" value="ECO:0007669"/>
    <property type="project" value="UniProtKB-ARBA"/>
</dbReference>
<feature type="binding site" evidence="8">
    <location>
        <begin position="195"/>
        <end position="197"/>
    </location>
    <ligand>
        <name>ATP</name>
        <dbReference type="ChEBI" id="CHEBI:30616"/>
    </ligand>
</feature>
<dbReference type="InterPro" id="IPR002314">
    <property type="entry name" value="aa-tRNA-synt_IIb"/>
</dbReference>
<dbReference type="PRINTS" id="PR01043">
    <property type="entry name" value="TRNASYNTHGLY"/>
</dbReference>
<comment type="subcellular location">
    <subcellularLocation>
        <location evidence="8">Cytoplasm</location>
    </subcellularLocation>
</comment>
<protein>
    <recommendedName>
        <fullName evidence="8">Glycine--tRNA ligase</fullName>
        <ecNumber evidence="8">6.1.1.14</ecNumber>
    </recommendedName>
    <alternativeName>
        <fullName evidence="8">Glycyl-tRNA synthetase</fullName>
        <shortName evidence="8">GlyRS</shortName>
    </alternativeName>
</protein>
<keyword evidence="2 8" id="KW-0963">Cytoplasm</keyword>
<dbReference type="GO" id="GO:0005524">
    <property type="term" value="F:ATP binding"/>
    <property type="evidence" value="ECO:0007669"/>
    <property type="project" value="UniProtKB-UniRule"/>
</dbReference>
<dbReference type="HAMAP" id="MF_00253_B">
    <property type="entry name" value="Gly_tRNA_synth_B"/>
    <property type="match status" value="1"/>
</dbReference>
<dbReference type="NCBIfam" id="NF003211">
    <property type="entry name" value="PRK04173.1"/>
    <property type="match status" value="1"/>
</dbReference>
<evidence type="ECO:0000256" key="7">
    <source>
        <dbReference type="ARBA" id="ARBA00023146"/>
    </source>
</evidence>
<feature type="binding site" evidence="8">
    <location>
        <begin position="326"/>
        <end position="329"/>
    </location>
    <ligand>
        <name>ATP</name>
        <dbReference type="ChEBI" id="CHEBI:30616"/>
    </ligand>
</feature>
<dbReference type="InterPro" id="IPR036621">
    <property type="entry name" value="Anticodon-bd_dom_sf"/>
</dbReference>
<dbReference type="InterPro" id="IPR045864">
    <property type="entry name" value="aa-tRNA-synth_II/BPL/LPL"/>
</dbReference>
<keyword evidence="6 8" id="KW-0648">Protein biosynthesis</keyword>
<dbReference type="GO" id="GO:0006426">
    <property type="term" value="P:glycyl-tRNA aminoacylation"/>
    <property type="evidence" value="ECO:0007669"/>
    <property type="project" value="UniProtKB-UniRule"/>
</dbReference>
<evidence type="ECO:0000256" key="1">
    <source>
        <dbReference type="ARBA" id="ARBA00008226"/>
    </source>
</evidence>
<proteinExistence type="inferred from homology"/>
<evidence type="ECO:0000256" key="2">
    <source>
        <dbReference type="ARBA" id="ARBA00022490"/>
    </source>
</evidence>
<keyword evidence="11" id="KW-1185">Reference proteome</keyword>
<dbReference type="GO" id="GO:0070062">
    <property type="term" value="C:extracellular exosome"/>
    <property type="evidence" value="ECO:0007669"/>
    <property type="project" value="UniProtKB-ARBA"/>
</dbReference>
<comment type="function">
    <text evidence="8">Catalyzes the attachment of glycine to tRNA(Gly).</text>
</comment>
<keyword evidence="4 8" id="KW-0547">Nucleotide-binding</keyword>
<name>A0A1H0UCD8_9ACTN</name>
<feature type="binding site" evidence="8">
    <location>
        <begin position="205"/>
        <end position="210"/>
    </location>
    <ligand>
        <name>ATP</name>
        <dbReference type="ChEBI" id="CHEBI:30616"/>
    </ligand>
</feature>
<dbReference type="STRING" id="405564.SAMN04487905_106196"/>
<feature type="binding site" evidence="8">
    <location>
        <begin position="322"/>
        <end position="326"/>
    </location>
    <ligand>
        <name>substrate</name>
    </ligand>
</feature>
<evidence type="ECO:0000256" key="5">
    <source>
        <dbReference type="ARBA" id="ARBA00022840"/>
    </source>
</evidence>
<dbReference type="OrthoDB" id="9760853at2"/>
<dbReference type="GO" id="GO:1990742">
    <property type="term" value="C:microvesicle"/>
    <property type="evidence" value="ECO:0007669"/>
    <property type="project" value="UniProtKB-ARBA"/>
</dbReference>
<dbReference type="Pfam" id="PF03129">
    <property type="entry name" value="HGTP_anticodon"/>
    <property type="match status" value="1"/>
</dbReference>